<sequence>MRTSFFLAAALATLGTQADDTSSDVIGYFSPAWDAGLLQYGGWTSTAASLVTHNTAAATYHVSCLKDAPKTDCNYPTPWTIVQGPETVSFTGKYIASTSDKSTSYDITLTQSYECSLKASTESASCTMSVGMSGSVDGGKYESSTSSKATYTTAPMSNSYYQLTVTAGLPTGSSSTSVETTQSTGGAPGPAGALITAAPMVAAAMAALL</sequence>
<feature type="signal peptide" evidence="1">
    <location>
        <begin position="1"/>
        <end position="18"/>
    </location>
</feature>
<dbReference type="OrthoDB" id="4991875at2759"/>
<reference evidence="2" key="1">
    <citation type="submission" date="2021-07" db="EMBL/GenBank/DDBJ databases">
        <authorList>
            <person name="Branca A.L. A."/>
        </authorList>
    </citation>
    <scope>NUCLEOTIDE SEQUENCE</scope>
</reference>
<feature type="chain" id="PRO_5040921781" evidence="1">
    <location>
        <begin position="19"/>
        <end position="209"/>
    </location>
</feature>
<dbReference type="AlphaFoldDB" id="A0A9W4KKW4"/>
<gene>
    <name evidence="2" type="ORF">PEGY_LOCUS7258</name>
</gene>
<organism evidence="2 3">
    <name type="scientific">Penicillium egyptiacum</name>
    <dbReference type="NCBI Taxonomy" id="1303716"/>
    <lineage>
        <taxon>Eukaryota</taxon>
        <taxon>Fungi</taxon>
        <taxon>Dikarya</taxon>
        <taxon>Ascomycota</taxon>
        <taxon>Pezizomycotina</taxon>
        <taxon>Eurotiomycetes</taxon>
        <taxon>Eurotiomycetidae</taxon>
        <taxon>Eurotiales</taxon>
        <taxon>Aspergillaceae</taxon>
        <taxon>Penicillium</taxon>
    </lineage>
</organism>
<proteinExistence type="predicted"/>
<evidence type="ECO:0000256" key="1">
    <source>
        <dbReference type="SAM" id="SignalP"/>
    </source>
</evidence>
<protein>
    <submittedName>
        <fullName evidence="2">Uncharacterized protein</fullName>
    </submittedName>
</protein>
<name>A0A9W4KKW4_9EURO</name>
<keyword evidence="3" id="KW-1185">Reference proteome</keyword>
<dbReference type="EMBL" id="CAJVRC010000882">
    <property type="protein sequence ID" value="CAG8903417.1"/>
    <property type="molecule type" value="Genomic_DNA"/>
</dbReference>
<dbReference type="Proteomes" id="UP001154252">
    <property type="component" value="Unassembled WGS sequence"/>
</dbReference>
<evidence type="ECO:0000313" key="3">
    <source>
        <dbReference type="Proteomes" id="UP001154252"/>
    </source>
</evidence>
<comment type="caution">
    <text evidence="2">The sequence shown here is derived from an EMBL/GenBank/DDBJ whole genome shotgun (WGS) entry which is preliminary data.</text>
</comment>
<evidence type="ECO:0000313" key="2">
    <source>
        <dbReference type="EMBL" id="CAG8903417.1"/>
    </source>
</evidence>
<keyword evidence="1" id="KW-0732">Signal</keyword>
<accession>A0A9W4KKW4</accession>